<feature type="signal peptide" evidence="1">
    <location>
        <begin position="1"/>
        <end position="21"/>
    </location>
</feature>
<reference evidence="3" key="1">
    <citation type="journal article" date="2019" name="Int. J. Syst. Evol. Microbiol.">
        <title>The Global Catalogue of Microorganisms (GCM) 10K type strain sequencing project: providing services to taxonomists for standard genome sequencing and annotation.</title>
        <authorList>
            <consortium name="The Broad Institute Genomics Platform"/>
            <consortium name="The Broad Institute Genome Sequencing Center for Infectious Disease"/>
            <person name="Wu L."/>
            <person name="Ma J."/>
        </authorList>
    </citation>
    <scope>NUCLEOTIDE SEQUENCE [LARGE SCALE GENOMIC DNA]</scope>
    <source>
        <strain evidence="3">CGMCC 1.15795</strain>
    </source>
</reference>
<protein>
    <submittedName>
        <fullName evidence="2">Gluconolaconase</fullName>
    </submittedName>
</protein>
<accession>A0ABW4QS34</accession>
<sequence length="334" mass="35241">MRFAPFPFLLRLGLGSTLLLAAACDKDHDANHDDPSQVTFTQASLYPEGTQYDDDNDRFLVSSQTAGRIGQVKDDGTYSQFADDAQLVSTIGLKLDQAGGRNRLLAAVSDPGYNPTRTTAATQRKLAAVAIFNATSGAKTGYVNLGALRPNATAHFANDIAVDDAGNAYVTDSFAPIIYKIDAQGLASVFLENAALAAPAGSFGLNGIVYHPGGYLLVAKSDEGALIKVPLANPSSFTKVATTGLTLTGDDGLQLTDNNTLLVVCNAQGQVYRLSSTDSFVSVSRTGSFATGAVYPTTLARRGGQSYVLYSYLNALQQMQNPPVAQFSLTRVAF</sequence>
<keyword evidence="3" id="KW-1185">Reference proteome</keyword>
<dbReference type="SUPFAM" id="SSF63829">
    <property type="entry name" value="Calcium-dependent phosphotriesterase"/>
    <property type="match status" value="1"/>
</dbReference>
<dbReference type="InterPro" id="IPR053224">
    <property type="entry name" value="Sensory_adhesion_molecule"/>
</dbReference>
<dbReference type="PROSITE" id="PS51257">
    <property type="entry name" value="PROKAR_LIPOPROTEIN"/>
    <property type="match status" value="1"/>
</dbReference>
<evidence type="ECO:0000313" key="2">
    <source>
        <dbReference type="EMBL" id="MFD1872399.1"/>
    </source>
</evidence>
<comment type="caution">
    <text evidence="2">The sequence shown here is derived from an EMBL/GenBank/DDBJ whole genome shotgun (WGS) entry which is preliminary data.</text>
</comment>
<evidence type="ECO:0000313" key="3">
    <source>
        <dbReference type="Proteomes" id="UP001597197"/>
    </source>
</evidence>
<feature type="chain" id="PRO_5047423158" evidence="1">
    <location>
        <begin position="22"/>
        <end position="334"/>
    </location>
</feature>
<dbReference type="Proteomes" id="UP001597197">
    <property type="component" value="Unassembled WGS sequence"/>
</dbReference>
<proteinExistence type="predicted"/>
<organism evidence="2 3">
    <name type="scientific">Hymenobacter bucti</name>
    <dbReference type="NCBI Taxonomy" id="1844114"/>
    <lineage>
        <taxon>Bacteria</taxon>
        <taxon>Pseudomonadati</taxon>
        <taxon>Bacteroidota</taxon>
        <taxon>Cytophagia</taxon>
        <taxon>Cytophagales</taxon>
        <taxon>Hymenobacteraceae</taxon>
        <taxon>Hymenobacter</taxon>
    </lineage>
</organism>
<evidence type="ECO:0000256" key="1">
    <source>
        <dbReference type="SAM" id="SignalP"/>
    </source>
</evidence>
<dbReference type="RefSeq" id="WP_382312816.1">
    <property type="nucleotide sequence ID" value="NZ_JBHUFD010000003.1"/>
</dbReference>
<dbReference type="InterPro" id="IPR011042">
    <property type="entry name" value="6-blade_b-propeller_TolB-like"/>
</dbReference>
<dbReference type="PANTHER" id="PTHR31460:SF3">
    <property type="entry name" value="MESOCENTIN"/>
    <property type="match status" value="1"/>
</dbReference>
<dbReference type="Gene3D" id="2.120.10.30">
    <property type="entry name" value="TolB, C-terminal domain"/>
    <property type="match status" value="1"/>
</dbReference>
<gene>
    <name evidence="2" type="ORF">ACFSDX_08170</name>
</gene>
<name>A0ABW4QS34_9BACT</name>
<keyword evidence="1" id="KW-0732">Signal</keyword>
<dbReference type="PANTHER" id="PTHR31460">
    <property type="match status" value="1"/>
</dbReference>
<dbReference type="EMBL" id="JBHUFD010000003">
    <property type="protein sequence ID" value="MFD1872399.1"/>
    <property type="molecule type" value="Genomic_DNA"/>
</dbReference>